<reference evidence="1 2" key="1">
    <citation type="submission" date="2020-04" db="EMBL/GenBank/DDBJ databases">
        <authorList>
            <person name="Hitch T.C.A."/>
            <person name="Wylensek D."/>
            <person name="Clavel T."/>
        </authorList>
    </citation>
    <scope>NUCLEOTIDE SEQUENCE [LARGE SCALE GENOMIC DNA]</scope>
    <source>
        <strain evidence="1 2">Oil-RF-744-FAT-WT-6-1</strain>
    </source>
</reference>
<organism evidence="1 2">
    <name type="scientific">Megasphaera hexanoica</name>
    <dbReference type="NCBI Taxonomy" id="1675036"/>
    <lineage>
        <taxon>Bacteria</taxon>
        <taxon>Bacillati</taxon>
        <taxon>Bacillota</taxon>
        <taxon>Negativicutes</taxon>
        <taxon>Veillonellales</taxon>
        <taxon>Veillonellaceae</taxon>
        <taxon>Megasphaera</taxon>
    </lineage>
</organism>
<sequence>MTEKIHYVKADPSGNTTILVLDAIPKQEHASLAARLLQPEYVGAEQVGFLTWPDNDADIRLDMMGDEFCGNASRSAAAYLLSRSGQDYGEYCVSCSGCNKILKAVVVRDEGELYDASIEVPLPKKMDVISLADGNSTYRFYCVELPGIMHFVHFTPSIKLVDKNTLWRAVYQYASTRHYEAFGMDLVDRKTLTMIPAVYVTGTDTLYWEKSCGSGSAATAAALARLCGHNIACEIRQPGGSITIEASYADQSVRHIRIGGPVRIEMEQCVCVDKEIPGTV</sequence>
<dbReference type="AlphaFoldDB" id="A0A848BS96"/>
<accession>A0A848BS96</accession>
<gene>
    <name evidence="1" type="ORF">HF872_05795</name>
</gene>
<protein>
    <recommendedName>
        <fullName evidence="3">Diaminopimelate epimerase</fullName>
    </recommendedName>
</protein>
<dbReference type="RefSeq" id="WP_170087469.1">
    <property type="nucleotide sequence ID" value="NZ_JABAFG010000007.1"/>
</dbReference>
<evidence type="ECO:0000313" key="1">
    <source>
        <dbReference type="EMBL" id="NME28135.1"/>
    </source>
</evidence>
<dbReference type="EMBL" id="JABAFG010000007">
    <property type="protein sequence ID" value="NME28135.1"/>
    <property type="molecule type" value="Genomic_DNA"/>
</dbReference>
<dbReference type="Gene3D" id="3.10.310.10">
    <property type="entry name" value="Diaminopimelate Epimerase, Chain A, domain 1"/>
    <property type="match status" value="2"/>
</dbReference>
<evidence type="ECO:0000313" key="2">
    <source>
        <dbReference type="Proteomes" id="UP000591071"/>
    </source>
</evidence>
<dbReference type="Proteomes" id="UP000591071">
    <property type="component" value="Unassembled WGS sequence"/>
</dbReference>
<dbReference type="Pfam" id="PF26317">
    <property type="entry name" value="CntK_N"/>
    <property type="match status" value="1"/>
</dbReference>
<evidence type="ECO:0008006" key="3">
    <source>
        <dbReference type="Google" id="ProtNLM"/>
    </source>
</evidence>
<dbReference type="InterPro" id="IPR058944">
    <property type="entry name" value="CntK-like"/>
</dbReference>
<name>A0A848BS96_9FIRM</name>
<proteinExistence type="predicted"/>
<dbReference type="SUPFAM" id="SSF54506">
    <property type="entry name" value="Diaminopimelate epimerase-like"/>
    <property type="match status" value="1"/>
</dbReference>
<comment type="caution">
    <text evidence="1">The sequence shown here is derived from an EMBL/GenBank/DDBJ whole genome shotgun (WGS) entry which is preliminary data.</text>
</comment>